<protein>
    <submittedName>
        <fullName evidence="2">Uncharacterized protein</fullName>
    </submittedName>
</protein>
<name>A0A1R3VB80_9HYPH</name>
<dbReference type="AlphaFoldDB" id="A0A1R3VB80"/>
<dbReference type="Proteomes" id="UP000188388">
    <property type="component" value="Unassembled WGS sequence"/>
</dbReference>
<organism evidence="2 3">
    <name type="scientific">Mesorhizobium prunaredense</name>
    <dbReference type="NCBI Taxonomy" id="1631249"/>
    <lineage>
        <taxon>Bacteria</taxon>
        <taxon>Pseudomonadati</taxon>
        <taxon>Pseudomonadota</taxon>
        <taxon>Alphaproteobacteria</taxon>
        <taxon>Hyphomicrobiales</taxon>
        <taxon>Phyllobacteriaceae</taxon>
        <taxon>Mesorhizobium</taxon>
    </lineage>
</organism>
<feature type="compositionally biased region" description="Basic and acidic residues" evidence="1">
    <location>
        <begin position="86"/>
        <end position="101"/>
    </location>
</feature>
<evidence type="ECO:0000256" key="1">
    <source>
        <dbReference type="SAM" id="MobiDB-lite"/>
    </source>
</evidence>
<reference evidence="3" key="1">
    <citation type="submission" date="2017-01" db="EMBL/GenBank/DDBJ databases">
        <authorList>
            <person name="Brunel B."/>
        </authorList>
    </citation>
    <scope>NUCLEOTIDE SEQUENCE [LARGE SCALE GENOMIC DNA]</scope>
</reference>
<evidence type="ECO:0000313" key="2">
    <source>
        <dbReference type="EMBL" id="SIT57143.1"/>
    </source>
</evidence>
<dbReference type="EMBL" id="FTPD01000024">
    <property type="protein sequence ID" value="SIT57143.1"/>
    <property type="molecule type" value="Genomic_DNA"/>
</dbReference>
<proteinExistence type="predicted"/>
<keyword evidence="3" id="KW-1185">Reference proteome</keyword>
<sequence>MSVVCDSLKKFAAALAKTAQGVYRHPTFSDSGPDAALSRGQPGHFDHVVEHIHGRTETKNLSVEARHAPFGRCIEGPDLCRGQEFRRDAPAAPYRPEDRHVSRSPGSRAEGKLRTLSTVCDYRRTGHRAGLSAFCADDRPPNCFQTCQKPYRMQPYRLVLLFRTVSFRVRGRVRKFLTANAERILEKAVQPEPSDVRCNPAADRALRPL</sequence>
<gene>
    <name evidence="2" type="ORF">BQ8794_300021</name>
</gene>
<dbReference type="STRING" id="1631249.BQ8794_300021"/>
<accession>A0A1R3VB80</accession>
<evidence type="ECO:0000313" key="3">
    <source>
        <dbReference type="Proteomes" id="UP000188388"/>
    </source>
</evidence>
<feature type="region of interest" description="Disordered" evidence="1">
    <location>
        <begin position="86"/>
        <end position="110"/>
    </location>
</feature>